<dbReference type="AlphaFoldDB" id="A0A1A9ZN91"/>
<dbReference type="EnsemblMetazoa" id="GPAI019928-RA">
    <property type="protein sequence ID" value="GPAI019928-PA"/>
    <property type="gene ID" value="GPAI019928"/>
</dbReference>
<keyword evidence="2" id="KW-1185">Reference proteome</keyword>
<organism evidence="1 2">
    <name type="scientific">Glossina pallidipes</name>
    <name type="common">Tsetse fly</name>
    <dbReference type="NCBI Taxonomy" id="7398"/>
    <lineage>
        <taxon>Eukaryota</taxon>
        <taxon>Metazoa</taxon>
        <taxon>Ecdysozoa</taxon>
        <taxon>Arthropoda</taxon>
        <taxon>Hexapoda</taxon>
        <taxon>Insecta</taxon>
        <taxon>Pterygota</taxon>
        <taxon>Neoptera</taxon>
        <taxon>Endopterygota</taxon>
        <taxon>Diptera</taxon>
        <taxon>Brachycera</taxon>
        <taxon>Muscomorpha</taxon>
        <taxon>Hippoboscoidea</taxon>
        <taxon>Glossinidae</taxon>
        <taxon>Glossina</taxon>
    </lineage>
</organism>
<evidence type="ECO:0008006" key="3">
    <source>
        <dbReference type="Google" id="ProtNLM"/>
    </source>
</evidence>
<dbReference type="STRING" id="7398.A0A1A9ZN91"/>
<protein>
    <recommendedName>
        <fullName evidence="3">Thiolase N-terminal domain-containing protein</fullName>
    </recommendedName>
</protein>
<dbReference type="VEuPathDB" id="VectorBase:GPAI019928"/>
<reference evidence="1" key="2">
    <citation type="submission" date="2020-05" db="UniProtKB">
        <authorList>
            <consortium name="EnsemblMetazoa"/>
        </authorList>
    </citation>
    <scope>IDENTIFICATION</scope>
    <source>
        <strain evidence="1">IAEA</strain>
    </source>
</reference>
<name>A0A1A9ZN91_GLOPL</name>
<proteinExistence type="predicted"/>
<dbReference type="Proteomes" id="UP000092445">
    <property type="component" value="Unassembled WGS sequence"/>
</dbReference>
<evidence type="ECO:0000313" key="2">
    <source>
        <dbReference type="Proteomes" id="UP000092445"/>
    </source>
</evidence>
<evidence type="ECO:0000313" key="1">
    <source>
        <dbReference type="EnsemblMetazoa" id="GPAI019928-PA"/>
    </source>
</evidence>
<sequence length="143" mass="15823">MVTLVQPNLAQVSLEICTHFHIDLFTTPYPLHTAVIAGVDTNANSASISSSSDRIAPLVIEEFPKKYETLTSNNKGLRFDVCYQDFAKEAVTKALSDAQIPYTELQQAGYVYGDTTCGQRALYEVGMIAIQVYNVNNNKKIIK</sequence>
<reference evidence="2" key="1">
    <citation type="submission" date="2014-03" db="EMBL/GenBank/DDBJ databases">
        <authorList>
            <person name="Aksoy S."/>
            <person name="Warren W."/>
            <person name="Wilson R.K."/>
        </authorList>
    </citation>
    <scope>NUCLEOTIDE SEQUENCE [LARGE SCALE GENOMIC DNA]</scope>
    <source>
        <strain evidence="2">IAEA</strain>
    </source>
</reference>
<accession>A0A1A9ZN91</accession>